<name>A0ABU7VRS5_9BACL</name>
<dbReference type="EMBL" id="JAZHPZ010000004">
    <property type="protein sequence ID" value="MEF2966443.1"/>
    <property type="molecule type" value="Genomic_DNA"/>
</dbReference>
<dbReference type="SMART" id="SM00710">
    <property type="entry name" value="PbH1"/>
    <property type="match status" value="7"/>
</dbReference>
<gene>
    <name evidence="1" type="ORF">V3851_11435</name>
</gene>
<comment type="caution">
    <text evidence="1">The sequence shown here is derived from an EMBL/GenBank/DDBJ whole genome shotgun (WGS) entry which is preliminary data.</text>
</comment>
<organism evidence="1 2">
    <name type="scientific">Paenibacillus haidiansis</name>
    <dbReference type="NCBI Taxonomy" id="1574488"/>
    <lineage>
        <taxon>Bacteria</taxon>
        <taxon>Bacillati</taxon>
        <taxon>Bacillota</taxon>
        <taxon>Bacilli</taxon>
        <taxon>Bacillales</taxon>
        <taxon>Paenibacillaceae</taxon>
        <taxon>Paenibacillus</taxon>
    </lineage>
</organism>
<evidence type="ECO:0000313" key="1">
    <source>
        <dbReference type="EMBL" id="MEF2966443.1"/>
    </source>
</evidence>
<dbReference type="InterPro" id="IPR012334">
    <property type="entry name" value="Pectin_lyas_fold"/>
</dbReference>
<dbReference type="Gene3D" id="2.160.20.10">
    <property type="entry name" value="Single-stranded right-handed beta-helix, Pectin lyase-like"/>
    <property type="match status" value="1"/>
</dbReference>
<reference evidence="1 2" key="1">
    <citation type="submission" date="2024-02" db="EMBL/GenBank/DDBJ databases">
        <title>A nitrogen-fixing paenibacillus bacterium.</title>
        <authorList>
            <person name="Zhang W.L."/>
            <person name="Chen S.F."/>
        </authorList>
    </citation>
    <scope>NUCLEOTIDE SEQUENCE [LARGE SCALE GENOMIC DNA]</scope>
    <source>
        <strain evidence="1 2">M1</strain>
    </source>
</reference>
<evidence type="ECO:0000313" key="2">
    <source>
        <dbReference type="Proteomes" id="UP001306950"/>
    </source>
</evidence>
<proteinExistence type="predicted"/>
<sequence length="460" mass="47565">MATVINVPGDFPTITAAIAAAAPFDTIRVAPGTYNETVIVNKTIQLLGAQAGVDARTRPGTAGAESIISAVNASGTVQLTATHAVIDGFTIQNNTAGPGIVTAAAGSGYWIFSNIIRNNTFGIYLNSDTILESQVRHNFFISNNQAGAGSGNGVFSENGANFWVDENLFTGHATSSVNFAPITPGAVNAVVSNNTMITDNSIAVTNASNIKIADNLQTNSQGSAIFFGGNSSNVDIEGNAILNGVSNAVRVTTAFVGTPNTNIRMKNNTISGNAVAGLNLDTGAYAVGGTSLALDATNNYWGSPTGPAPIGTGDAVIDPDGVAVVTPFLTEPPVDVTIPQSLLTTGPIMVSSSPIQTAAVLLLNDDAVSTALFTITAYDLSTGIKVPFAVFPFNIPPQQLRYQEIAVGGTFVYELEFSIVGTSQGTVSVWNLDVNKVQILGLRLVAAEIYVLQQSFPTVD</sequence>
<dbReference type="InterPro" id="IPR011050">
    <property type="entry name" value="Pectin_lyase_fold/virulence"/>
</dbReference>
<dbReference type="RefSeq" id="WP_331846656.1">
    <property type="nucleotide sequence ID" value="NZ_JAZHPZ010000004.1"/>
</dbReference>
<dbReference type="InterPro" id="IPR006626">
    <property type="entry name" value="PbH1"/>
</dbReference>
<dbReference type="Proteomes" id="UP001306950">
    <property type="component" value="Unassembled WGS sequence"/>
</dbReference>
<dbReference type="SUPFAM" id="SSF51126">
    <property type="entry name" value="Pectin lyase-like"/>
    <property type="match status" value="1"/>
</dbReference>
<protein>
    <submittedName>
        <fullName evidence="1">Right-handed parallel beta-helix repeat-containing protein</fullName>
    </submittedName>
</protein>
<keyword evidence="2" id="KW-1185">Reference proteome</keyword>
<accession>A0ABU7VRS5</accession>